<dbReference type="PANTHER" id="PTHR11412:SF171">
    <property type="entry name" value="PREGNANCY ZONE PROTEIN-LIKE PROTEIN"/>
    <property type="match status" value="1"/>
</dbReference>
<organism evidence="2 3">
    <name type="scientific">Fasciolopsis buskii</name>
    <dbReference type="NCBI Taxonomy" id="27845"/>
    <lineage>
        <taxon>Eukaryota</taxon>
        <taxon>Metazoa</taxon>
        <taxon>Spiralia</taxon>
        <taxon>Lophotrochozoa</taxon>
        <taxon>Platyhelminthes</taxon>
        <taxon>Trematoda</taxon>
        <taxon>Digenea</taxon>
        <taxon>Plagiorchiida</taxon>
        <taxon>Echinostomata</taxon>
        <taxon>Echinostomatoidea</taxon>
        <taxon>Fasciolidae</taxon>
        <taxon>Fasciolopsis</taxon>
    </lineage>
</organism>
<dbReference type="Gene3D" id="2.60.40.1930">
    <property type="match status" value="1"/>
</dbReference>
<reference evidence="2" key="1">
    <citation type="submission" date="2019-05" db="EMBL/GenBank/DDBJ databases">
        <title>Annotation for the trematode Fasciolopsis buski.</title>
        <authorList>
            <person name="Choi Y.-J."/>
        </authorList>
    </citation>
    <scope>NUCLEOTIDE SEQUENCE</scope>
    <source>
        <strain evidence="2">HT</strain>
        <tissue evidence="2">Whole worm</tissue>
    </source>
</reference>
<keyword evidence="1" id="KW-0732">Signal</keyword>
<accession>A0A8E0VJK6</accession>
<protein>
    <recommendedName>
        <fullName evidence="4">EGF-like domain-containing protein</fullName>
    </recommendedName>
</protein>
<dbReference type="EMBL" id="LUCM01005972">
    <property type="protein sequence ID" value="KAA0191995.1"/>
    <property type="molecule type" value="Genomic_DNA"/>
</dbReference>
<name>A0A8E0VJK6_9TREM</name>
<gene>
    <name evidence="2" type="ORF">FBUS_07200</name>
</gene>
<evidence type="ECO:0000313" key="2">
    <source>
        <dbReference type="EMBL" id="KAA0191995.1"/>
    </source>
</evidence>
<feature type="chain" id="PRO_5034518316" description="EGF-like domain-containing protein" evidence="1">
    <location>
        <begin position="28"/>
        <end position="1853"/>
    </location>
</feature>
<evidence type="ECO:0008006" key="4">
    <source>
        <dbReference type="Google" id="ProtNLM"/>
    </source>
</evidence>
<keyword evidence="3" id="KW-1185">Reference proteome</keyword>
<evidence type="ECO:0000313" key="3">
    <source>
        <dbReference type="Proteomes" id="UP000728185"/>
    </source>
</evidence>
<comment type="caution">
    <text evidence="2">The sequence shown here is derived from an EMBL/GenBank/DDBJ whole genome shotgun (WGS) entry which is preliminary data.</text>
</comment>
<dbReference type="PANTHER" id="PTHR11412">
    <property type="entry name" value="MACROGLOBULIN / COMPLEMENT"/>
    <property type="match status" value="1"/>
</dbReference>
<dbReference type="Gene3D" id="2.10.25.10">
    <property type="entry name" value="Laminin"/>
    <property type="match status" value="1"/>
</dbReference>
<sequence>MLDASVCRTLTAYLLILHLITTSPNESQSIVKLSRVLSIGPKRIHTSQTVNIFVYSLDMIAVTVVTNANEVDQVVDKTTYHSRPIGKLRDRQYHELTIQYKYPYDHEKVKEQSAIRITLQIRACKRPRAECETETTEQLEHVIQVENMKQIYRIEVGRKTYGPGETVHFSLIGIPFDYLWGNVGETTSDYRGLEETRIDKITVHQSDSSVVCFWNELKFVGLLQLNCSIPLVTSSGTWTIDVYEKHSDSPTASQSFHVLELPYSTPTVQIVHSFWFPNSRNLTRLMLTVCANESDGNPIYGDMKVVVCPCHIDSVSLAHDRVFGKLSAASSRWIMRRESCFRQTSDGLSRPCAVSYAVAQPDGCGHFLLSAEYLNAIDRSNQEMYDNLLICLRVYDGIRASFYTKCFAYNGPITQSSTILYKYGLPTFAPVQLDPWRWGGQQLTGRLIEQQPRSCLAKTNRKQEPTRPRFHRLVHMDVDYTGRSSISVPPIFAHHDLKLKLERLEETSETVDHIEHIKLRALYTETKESMQLWRTGSEDKPQVDEDGKVQFRLIGNARLGEVTLHAIAFIERQWIKLNLVDYTDEMRKMDESCSPTSDTILGHYRCDEQSRDEIHCLDGWHGPGCLDAVCATSCSPNGGFCLTPDTCECHPYWFGNDCTKCMANSFTTDCFTGDECQCAWYNNSNKSEDRISLSISADQNVHRQQSKSPTVSARLLHYRTVQIQFDEKMSEDVPVILFYLTETSKDRLLEPIVTYVHIRHLHSSEKSLDRTKSILMESANDDDSAIQLTITPSVMKKQSYAICHTRVWDERMLLQENFGLQNELIHSLQSVISLKQNTLQSVTESSMHASLCEFEKGGISWGRRPGRTTDDRDMMCSSLEDSVCTDTTNPVNTNALGLESATWMLGSFVLEPQEVHAIGDKLGVQYKLNLTGQATGWRATAFCYGPQMGFWSSVSDVFHTKPPLKVVLTVPARVNLFELVIVDAKVIVNPVFTRSGCVKLAIDFQLNTVDMWLQFDAMRFSRCYCHTHNPIMLFQTRIMPIRDVATRVTIGAKVRIVEKSVICMDRFYSTFSQNDSSPTNIVAEHTANRIIRVSAVSTTTRHTGFVICLFKEFRTGSVQPATLNISPLLEGLDQRQDSVYKYLRLSGDLAALLWRYFEVRTDSEFRTGYDHLAAVAIETGILDQFYSNLRSSDRAFEQLNTRTYRAVVRSLYALFGYRCRDSAYFDSLDVECDRIDYYFSQLVYRVFMMIMRSSHPWLQGKLRDEIFQFTSALYTQFNRLPRVYGGCLQIDPDSEEVNLAFTASITSSVLLMYPKDQLVEDGSDCLYRRTPDTYAAIGQYKSDSIAEIVQVLSWFHTDRDRIDRIGLLLEQRQITELDEGMNSLTIHWASDVNGDKSDVETTAYVYFALHQLGWPLLKLLPIIRWIVAENQLPSGGFDTSRDLLFGGLILLDYSNNIYTLEASIRQEDPYTYVPTQIDVSVPFADPKFHQRHQFFDWDRNMQKTIALDFDERQAQRINVQVHDFSMSSCVTGKLAIVHRYVHNASAETIGKLIMSSNCKEATYRLRVTERQLQDAAVIKVETQSGWKITCEQERKDFPKNVLSVHNEDGASVFIWLGRLEMRAEGTDEKTAILDLILRKVGTVDRVRPMRLTVTSWSRPTDAPTTYFGPLAFCEPQNVTALDSELHREIPRKDGRDLFDVCPIFVDPHRMGNLIELRKELMQLCNQTMLFIHLRSKLVPGRLTVRAFHITVREEAGSHAYPYLPSWETQLPPNAYKCAQFNRHDRFLVLNRAPHQIRVGERVLNLKSAAVDNEPITLLVLDNEHREFVQLLHTLTRTCLNWDVLVRVVYDSLH</sequence>
<proteinExistence type="predicted"/>
<feature type="signal peptide" evidence="1">
    <location>
        <begin position="1"/>
        <end position="27"/>
    </location>
</feature>
<dbReference type="Proteomes" id="UP000728185">
    <property type="component" value="Unassembled WGS sequence"/>
</dbReference>
<dbReference type="SUPFAM" id="SSF48239">
    <property type="entry name" value="Terpenoid cyclases/Protein prenyltransferases"/>
    <property type="match status" value="1"/>
</dbReference>
<dbReference type="Gene3D" id="1.50.10.20">
    <property type="match status" value="1"/>
</dbReference>
<evidence type="ECO:0000256" key="1">
    <source>
        <dbReference type="SAM" id="SignalP"/>
    </source>
</evidence>
<dbReference type="InterPro" id="IPR008930">
    <property type="entry name" value="Terpenoid_cyclase/PrenylTrfase"/>
</dbReference>
<dbReference type="InterPro" id="IPR050473">
    <property type="entry name" value="A2M/Complement_sys"/>
</dbReference>
<dbReference type="OrthoDB" id="6267169at2759"/>